<feature type="domain" description="CNNM transmembrane" evidence="5">
    <location>
        <begin position="3"/>
        <end position="194"/>
    </location>
</feature>
<keyword evidence="7" id="KW-1185">Reference proteome</keyword>
<feature type="transmembrane region" description="Helical" evidence="4">
    <location>
        <begin position="138"/>
        <end position="157"/>
    </location>
</feature>
<evidence type="ECO:0000256" key="2">
    <source>
        <dbReference type="ARBA" id="ARBA00023122"/>
    </source>
</evidence>
<dbReference type="InterPro" id="IPR002550">
    <property type="entry name" value="CNNM"/>
</dbReference>
<dbReference type="Pfam" id="PF01595">
    <property type="entry name" value="CNNM"/>
    <property type="match status" value="1"/>
</dbReference>
<dbReference type="KEGG" id="plon:Pla110_00450"/>
<evidence type="ECO:0000256" key="3">
    <source>
        <dbReference type="PROSITE-ProRule" id="PRU01193"/>
    </source>
</evidence>
<protein>
    <recommendedName>
        <fullName evidence="5">CNNM transmembrane domain-containing protein</fullName>
    </recommendedName>
</protein>
<evidence type="ECO:0000313" key="6">
    <source>
        <dbReference type="EMBL" id="QDU78344.1"/>
    </source>
</evidence>
<dbReference type="PANTHER" id="PTHR22777:SF17">
    <property type="entry name" value="UPF0053 PROTEIN SLL0260"/>
    <property type="match status" value="1"/>
</dbReference>
<dbReference type="OrthoDB" id="274143at2"/>
<dbReference type="SUPFAM" id="SSF54631">
    <property type="entry name" value="CBS-domain pair"/>
    <property type="match status" value="1"/>
</dbReference>
<keyword evidence="3 4" id="KW-1133">Transmembrane helix</keyword>
<accession>A0A518CGP3</accession>
<evidence type="ECO:0000259" key="5">
    <source>
        <dbReference type="PROSITE" id="PS51846"/>
    </source>
</evidence>
<evidence type="ECO:0000313" key="7">
    <source>
        <dbReference type="Proteomes" id="UP000317178"/>
    </source>
</evidence>
<dbReference type="InterPro" id="IPR046342">
    <property type="entry name" value="CBS_dom_sf"/>
</dbReference>
<keyword evidence="3 4" id="KW-0472">Membrane</keyword>
<dbReference type="GO" id="GO:0005886">
    <property type="term" value="C:plasma membrane"/>
    <property type="evidence" value="ECO:0007669"/>
    <property type="project" value="TreeGrafter"/>
</dbReference>
<gene>
    <name evidence="6" type="ORF">Pla110_00450</name>
</gene>
<dbReference type="Gene3D" id="3.90.1280.20">
    <property type="match status" value="1"/>
</dbReference>
<keyword evidence="1" id="KW-0677">Repeat</keyword>
<dbReference type="RefSeq" id="WP_144992012.1">
    <property type="nucleotide sequence ID" value="NZ_CP036281.1"/>
</dbReference>
<proteinExistence type="predicted"/>
<evidence type="ECO:0000256" key="1">
    <source>
        <dbReference type="ARBA" id="ARBA00022737"/>
    </source>
</evidence>
<dbReference type="Gene3D" id="3.10.580.10">
    <property type="entry name" value="CBS-domain"/>
    <property type="match status" value="1"/>
</dbReference>
<dbReference type="Proteomes" id="UP000317178">
    <property type="component" value="Chromosome"/>
</dbReference>
<dbReference type="EMBL" id="CP036281">
    <property type="protein sequence ID" value="QDU78344.1"/>
    <property type="molecule type" value="Genomic_DNA"/>
</dbReference>
<organism evidence="6 7">
    <name type="scientific">Polystyrenella longa</name>
    <dbReference type="NCBI Taxonomy" id="2528007"/>
    <lineage>
        <taxon>Bacteria</taxon>
        <taxon>Pseudomonadati</taxon>
        <taxon>Planctomycetota</taxon>
        <taxon>Planctomycetia</taxon>
        <taxon>Planctomycetales</taxon>
        <taxon>Planctomycetaceae</taxon>
        <taxon>Polystyrenella</taxon>
    </lineage>
</organism>
<evidence type="ECO:0000256" key="4">
    <source>
        <dbReference type="SAM" id="Phobius"/>
    </source>
</evidence>
<dbReference type="AlphaFoldDB" id="A0A518CGP3"/>
<sequence>MSLILHVVISLILLLIGLRLSAFFSGSETGFYRASFLRLSLDAQSGDKTAQRLLWFSNHPSHFVATTLIGNNIANYLTTFAIGHGTSYIPTSHGDWVEVIATLVFSPIIFIFGELVPKNLYYRSPLALLRKNAKLFQGFYYAFWLISLPLIGFTKMIERFSGAENRTLDLFLGRTRLVQVLSRGRQEGILSEVQSNLISGLMQIADRPVTASMTPLDRFLGLPDNSTKAEVLEYSRKFGLTHVLLHRAGKPREWYAYVRVVDVLLEPEKLKEVLQPLPQIDIKMTKLQALLQLRETGTDYGLVVEEGRIVGSINQRGMTAQLYRPSQTAKPLVSTY</sequence>
<name>A0A518CGP3_9PLAN</name>
<dbReference type="PROSITE" id="PS51846">
    <property type="entry name" value="CNNM"/>
    <property type="match status" value="1"/>
</dbReference>
<keyword evidence="3 4" id="KW-0812">Transmembrane</keyword>
<reference evidence="6 7" key="1">
    <citation type="submission" date="2019-02" db="EMBL/GenBank/DDBJ databases">
        <title>Deep-cultivation of Planctomycetes and their phenomic and genomic characterization uncovers novel biology.</title>
        <authorList>
            <person name="Wiegand S."/>
            <person name="Jogler M."/>
            <person name="Boedeker C."/>
            <person name="Pinto D."/>
            <person name="Vollmers J."/>
            <person name="Rivas-Marin E."/>
            <person name="Kohn T."/>
            <person name="Peeters S.H."/>
            <person name="Heuer A."/>
            <person name="Rast P."/>
            <person name="Oberbeckmann S."/>
            <person name="Bunk B."/>
            <person name="Jeske O."/>
            <person name="Meyerdierks A."/>
            <person name="Storesund J.E."/>
            <person name="Kallscheuer N."/>
            <person name="Luecker S."/>
            <person name="Lage O.M."/>
            <person name="Pohl T."/>
            <person name="Merkel B.J."/>
            <person name="Hornburger P."/>
            <person name="Mueller R.-W."/>
            <person name="Bruemmer F."/>
            <person name="Labrenz M."/>
            <person name="Spormann A.M."/>
            <person name="Op den Camp H."/>
            <person name="Overmann J."/>
            <person name="Amann R."/>
            <person name="Jetten M.S.M."/>
            <person name="Mascher T."/>
            <person name="Medema M.H."/>
            <person name="Devos D.P."/>
            <person name="Kaster A.-K."/>
            <person name="Ovreas L."/>
            <person name="Rohde M."/>
            <person name="Galperin M.Y."/>
            <person name="Jogler C."/>
        </authorList>
    </citation>
    <scope>NUCLEOTIDE SEQUENCE [LARGE SCALE GENOMIC DNA]</scope>
    <source>
        <strain evidence="6 7">Pla110</strain>
    </source>
</reference>
<dbReference type="PANTHER" id="PTHR22777">
    <property type="entry name" value="HEMOLYSIN-RELATED"/>
    <property type="match status" value="1"/>
</dbReference>
<keyword evidence="2" id="KW-0129">CBS domain</keyword>
<feature type="transmembrane region" description="Helical" evidence="4">
    <location>
        <begin position="96"/>
        <end position="117"/>
    </location>
</feature>